<dbReference type="InterPro" id="IPR020901">
    <property type="entry name" value="Prtase_inh_Kunz-CS"/>
</dbReference>
<dbReference type="GO" id="GO:0005615">
    <property type="term" value="C:extracellular space"/>
    <property type="evidence" value="ECO:0007669"/>
    <property type="project" value="TreeGrafter"/>
</dbReference>
<dbReference type="PANTHER" id="PTHR10083:SF374">
    <property type="entry name" value="BPTI_KUNITZ INHIBITOR DOMAIN-CONTAINING PROTEIN"/>
    <property type="match status" value="1"/>
</dbReference>
<sequence>MCRAAIPRFFYNIDIEKCEMFTWGGCGGNLNKFPDEESCMELCSGLTRADVREL</sequence>
<dbReference type="InterPro" id="IPR002223">
    <property type="entry name" value="Kunitz_BPTI"/>
</dbReference>
<accession>E4X5M3</accession>
<keyword evidence="1" id="KW-1015">Disulfide bond</keyword>
<dbReference type="GO" id="GO:0004867">
    <property type="term" value="F:serine-type endopeptidase inhibitor activity"/>
    <property type="evidence" value="ECO:0007669"/>
    <property type="project" value="InterPro"/>
</dbReference>
<dbReference type="SMART" id="SM00131">
    <property type="entry name" value="KU"/>
    <property type="match status" value="1"/>
</dbReference>
<dbReference type="Gene3D" id="4.10.410.10">
    <property type="entry name" value="Pancreatic trypsin inhibitor Kunitz domain"/>
    <property type="match status" value="1"/>
</dbReference>
<dbReference type="EMBL" id="FN657037">
    <property type="protein sequence ID" value="CBY42311.1"/>
    <property type="molecule type" value="Genomic_DNA"/>
</dbReference>
<evidence type="ECO:0000313" key="4">
    <source>
        <dbReference type="EMBL" id="CBY30720.1"/>
    </source>
</evidence>
<keyword evidence="6" id="KW-1185">Reference proteome</keyword>
<dbReference type="InterPro" id="IPR050098">
    <property type="entry name" value="TFPI/VKTCI-like"/>
</dbReference>
<reference evidence="3" key="1">
    <citation type="journal article" date="2010" name="Science">
        <title>Plasticity of animal genome architecture unmasked by rapid evolution of a pelagic tunicate.</title>
        <authorList>
            <person name="Denoeud F."/>
            <person name="Henriet S."/>
            <person name="Mungpakdee S."/>
            <person name="Aury J.M."/>
            <person name="Da Silva C."/>
            <person name="Brinkmann H."/>
            <person name="Mikhaleva J."/>
            <person name="Olsen L.C."/>
            <person name="Jubin C."/>
            <person name="Canestro C."/>
            <person name="Bouquet J.M."/>
            <person name="Danks G."/>
            <person name="Poulain J."/>
            <person name="Campsteijn C."/>
            <person name="Adamski M."/>
            <person name="Cross I."/>
            <person name="Yadetie F."/>
            <person name="Muffato M."/>
            <person name="Louis A."/>
            <person name="Butcher S."/>
            <person name="Tsagkogeorga G."/>
            <person name="Konrad A."/>
            <person name="Singh S."/>
            <person name="Jensen M.F."/>
            <person name="Cong E.H."/>
            <person name="Eikeseth-Otteraa H."/>
            <person name="Noel B."/>
            <person name="Anthouard V."/>
            <person name="Porcel B.M."/>
            <person name="Kachouri-Lafond R."/>
            <person name="Nishino A."/>
            <person name="Ugolini M."/>
            <person name="Chourrout P."/>
            <person name="Nishida H."/>
            <person name="Aasland R."/>
            <person name="Huzurbazar S."/>
            <person name="Westhof E."/>
            <person name="Delsuc F."/>
            <person name="Lehrach H."/>
            <person name="Reinhardt R."/>
            <person name="Weissenbach J."/>
            <person name="Roy S.W."/>
            <person name="Artiguenave F."/>
            <person name="Postlethwait J.H."/>
            <person name="Manak J.R."/>
            <person name="Thompson E.M."/>
            <person name="Jaillon O."/>
            <person name="Du Pasquier L."/>
            <person name="Boudinot P."/>
            <person name="Liberles D.A."/>
            <person name="Volff J.N."/>
            <person name="Philippe H."/>
            <person name="Lenhard B."/>
            <person name="Roest Crollius H."/>
            <person name="Wincker P."/>
            <person name="Chourrout D."/>
        </authorList>
    </citation>
    <scope>NUCLEOTIDE SEQUENCE [LARGE SCALE GENOMIC DNA]</scope>
</reference>
<name>E4X5M3_OIKDI</name>
<evidence type="ECO:0000313" key="6">
    <source>
        <dbReference type="Proteomes" id="UP000001307"/>
    </source>
</evidence>
<dbReference type="PROSITE" id="PS50279">
    <property type="entry name" value="BPTI_KUNITZ_2"/>
    <property type="match status" value="1"/>
</dbReference>
<dbReference type="PANTHER" id="PTHR10083">
    <property type="entry name" value="KUNITZ-TYPE PROTEASE INHIBITOR-RELATED"/>
    <property type="match status" value="1"/>
</dbReference>
<evidence type="ECO:0000259" key="2">
    <source>
        <dbReference type="PROSITE" id="PS50279"/>
    </source>
</evidence>
<dbReference type="EMBL" id="FN654281">
    <property type="protein sequence ID" value="CBY30720.1"/>
    <property type="molecule type" value="Genomic_DNA"/>
</dbReference>
<proteinExistence type="predicted"/>
<dbReference type="OrthoDB" id="4473401at2759"/>
<feature type="domain" description="BPTI/Kunitz inhibitor" evidence="2">
    <location>
        <begin position="1"/>
        <end position="43"/>
    </location>
</feature>
<organism evidence="3">
    <name type="scientific">Oikopleura dioica</name>
    <name type="common">Tunicate</name>
    <dbReference type="NCBI Taxonomy" id="34765"/>
    <lineage>
        <taxon>Eukaryota</taxon>
        <taxon>Metazoa</taxon>
        <taxon>Chordata</taxon>
        <taxon>Tunicata</taxon>
        <taxon>Appendicularia</taxon>
        <taxon>Copelata</taxon>
        <taxon>Oikopleuridae</taxon>
        <taxon>Oikopleura</taxon>
    </lineage>
</organism>
<dbReference type="Proteomes" id="UP000001307">
    <property type="component" value="Unassembled WGS sequence"/>
</dbReference>
<dbReference type="PRINTS" id="PR00759">
    <property type="entry name" value="BASICPTASE"/>
</dbReference>
<gene>
    <name evidence="3" type="ORF">GSOID_T00002622001</name>
    <name evidence="4" type="ORF">GSOID_T00018605001</name>
    <name evidence="5" type="ORF">GSOID_T00025991001</name>
</gene>
<dbReference type="Pfam" id="PF00014">
    <property type="entry name" value="Kunitz_BPTI"/>
    <property type="match status" value="1"/>
</dbReference>
<dbReference type="AlphaFoldDB" id="E4X5M3"/>
<evidence type="ECO:0000313" key="5">
    <source>
        <dbReference type="EMBL" id="CBY42311.1"/>
    </source>
</evidence>
<dbReference type="SUPFAM" id="SSF57362">
    <property type="entry name" value="BPTI-like"/>
    <property type="match status" value="1"/>
</dbReference>
<dbReference type="InterPro" id="IPR036880">
    <property type="entry name" value="Kunitz_BPTI_sf"/>
</dbReference>
<dbReference type="PROSITE" id="PS00280">
    <property type="entry name" value="BPTI_KUNITZ_1"/>
    <property type="match status" value="1"/>
</dbReference>
<evidence type="ECO:0000256" key="1">
    <source>
        <dbReference type="ARBA" id="ARBA00023157"/>
    </source>
</evidence>
<protein>
    <recommendedName>
        <fullName evidence="2">BPTI/Kunitz inhibitor domain-containing protein</fullName>
    </recommendedName>
</protein>
<dbReference type="Proteomes" id="UP000011014">
    <property type="component" value="Unassembled WGS sequence"/>
</dbReference>
<dbReference type="InParanoid" id="E4X5M3"/>
<evidence type="ECO:0000313" key="3">
    <source>
        <dbReference type="EMBL" id="CBY07633.1"/>
    </source>
</evidence>
<dbReference type="EMBL" id="FN653026">
    <property type="protein sequence ID" value="CBY07633.1"/>
    <property type="molecule type" value="Genomic_DNA"/>
</dbReference>